<keyword evidence="5" id="KW-0786">Thiamine pyrophosphate</keyword>
<dbReference type="PANTHER" id="PTHR47514:SF1">
    <property type="entry name" value="TRANSKETOLASE N-TERMINAL SECTION-RELATED"/>
    <property type="match status" value="1"/>
</dbReference>
<evidence type="ECO:0000256" key="4">
    <source>
        <dbReference type="ARBA" id="ARBA00022723"/>
    </source>
</evidence>
<dbReference type="InterPro" id="IPR005474">
    <property type="entry name" value="Transketolase_N"/>
</dbReference>
<sequence length="287" mass="31392">MKPVLSEPQKDEALICEIETRARALRRHIIEMVGKAGSGHPGGSLSSSDILATLYFGGFLRLKPEDPLWPERDRFILSKGHAAPALYAALAERGFFGKDVLLTLREFGSILQGHPDCRKTPGVEVSTGSLGQGLSMGVGMALAGKLDGKGYRVWVLLGDGECQEGQVWEAAMAASHYRLDNLTAIVDHNHLQIDSRIEEVMSPEPIAQKFSAFGWEVFEANGHDIQNLVNVFRKAATVRGKPSAVIADTVKGRGVSFMENQKEWHGKAPKGEELERALKELSGDHLR</sequence>
<dbReference type="GO" id="GO:0046872">
    <property type="term" value="F:metal ion binding"/>
    <property type="evidence" value="ECO:0007669"/>
    <property type="project" value="UniProtKB-KW"/>
</dbReference>
<comment type="cofactor">
    <cofactor evidence="1">
        <name>thiamine diphosphate</name>
        <dbReference type="ChEBI" id="CHEBI:58937"/>
    </cofactor>
</comment>
<comment type="similarity">
    <text evidence="2">Belongs to the transketolase family.</text>
</comment>
<feature type="domain" description="Transketolase N-terminal" evidence="6">
    <location>
        <begin position="22"/>
        <end position="279"/>
    </location>
</feature>
<reference evidence="7" key="1">
    <citation type="submission" date="2020-10" db="EMBL/GenBank/DDBJ databases">
        <authorList>
            <person name="Kadnikov V."/>
            <person name="Beletsky A.V."/>
            <person name="Mardanov A.V."/>
            <person name="Karnachuk O.V."/>
            <person name="Ravin N.V."/>
        </authorList>
    </citation>
    <scope>NUCLEOTIDE SEQUENCE</scope>
    <source>
        <strain evidence="7">Bu02</strain>
    </source>
</reference>
<dbReference type="InterPro" id="IPR029061">
    <property type="entry name" value="THDP-binding"/>
</dbReference>
<proteinExistence type="inferred from homology"/>
<dbReference type="Pfam" id="PF00456">
    <property type="entry name" value="Transketolase_N"/>
    <property type="match status" value="1"/>
</dbReference>
<dbReference type="EMBL" id="CP062796">
    <property type="protein sequence ID" value="QUL97953.1"/>
    <property type="molecule type" value="Genomic_DNA"/>
</dbReference>
<gene>
    <name evidence="7" type="ORF">IMF26_07715</name>
</gene>
<dbReference type="Gene3D" id="3.40.50.970">
    <property type="match status" value="1"/>
</dbReference>
<dbReference type="KEGG" id="fcz:IMF26_07715"/>
<dbReference type="AlphaFoldDB" id="A0AAT9LCM1"/>
<accession>A0AAT9LCM1</accession>
<keyword evidence="4" id="KW-0479">Metal-binding</keyword>
<reference evidence="7" key="2">
    <citation type="journal article" date="2023" name="Biology">
        <title>Prokaryotic Life Associated with Coal-Fire Gas Vents Revealed by Metagenomics.</title>
        <authorList>
            <person name="Kadnikov V.V."/>
            <person name="Mardanov A.V."/>
            <person name="Beletsky A.V."/>
            <person name="Karnachuk O.V."/>
            <person name="Ravin N.V."/>
        </authorList>
    </citation>
    <scope>NUCLEOTIDE SEQUENCE</scope>
    <source>
        <strain evidence="7">Bu02</strain>
    </source>
</reference>
<evidence type="ECO:0000256" key="3">
    <source>
        <dbReference type="ARBA" id="ARBA00022679"/>
    </source>
</evidence>
<organism evidence="7">
    <name type="scientific">Candidatus Fermentithermobacillus carboniphilus</name>
    <dbReference type="NCBI Taxonomy" id="3085328"/>
    <lineage>
        <taxon>Bacteria</taxon>
        <taxon>Bacillati</taxon>
        <taxon>Bacillota</taxon>
        <taxon>Candidatus Fermentithermobacillia</taxon>
        <taxon>Candidatus Fermentithermobacillales</taxon>
        <taxon>Candidatus Fermentithermobacillaceae</taxon>
        <taxon>Candidatus Fermentithermobacillus</taxon>
    </lineage>
</organism>
<evidence type="ECO:0000313" key="7">
    <source>
        <dbReference type="EMBL" id="QUL97953.1"/>
    </source>
</evidence>
<dbReference type="SUPFAM" id="SSF52518">
    <property type="entry name" value="Thiamin diphosphate-binding fold (THDP-binding)"/>
    <property type="match status" value="1"/>
</dbReference>
<dbReference type="InterPro" id="IPR049557">
    <property type="entry name" value="Transketolase_CS"/>
</dbReference>
<dbReference type="PROSITE" id="PS00801">
    <property type="entry name" value="TRANSKETOLASE_1"/>
    <property type="match status" value="1"/>
</dbReference>
<name>A0AAT9LCM1_9FIRM</name>
<keyword evidence="3" id="KW-0808">Transferase</keyword>
<evidence type="ECO:0000259" key="6">
    <source>
        <dbReference type="Pfam" id="PF00456"/>
    </source>
</evidence>
<dbReference type="PANTHER" id="PTHR47514">
    <property type="entry name" value="TRANSKETOLASE N-TERMINAL SECTION-RELATED"/>
    <property type="match status" value="1"/>
</dbReference>
<dbReference type="GO" id="GO:0016740">
    <property type="term" value="F:transferase activity"/>
    <property type="evidence" value="ECO:0007669"/>
    <property type="project" value="UniProtKB-KW"/>
</dbReference>
<evidence type="ECO:0000256" key="2">
    <source>
        <dbReference type="ARBA" id="ARBA00007131"/>
    </source>
</evidence>
<evidence type="ECO:0000256" key="1">
    <source>
        <dbReference type="ARBA" id="ARBA00001964"/>
    </source>
</evidence>
<evidence type="ECO:0000256" key="5">
    <source>
        <dbReference type="ARBA" id="ARBA00023052"/>
    </source>
</evidence>
<protein>
    <submittedName>
        <fullName evidence="7">Transketolase</fullName>
    </submittedName>
</protein>
<dbReference type="CDD" id="cd02012">
    <property type="entry name" value="TPP_TK"/>
    <property type="match status" value="1"/>
</dbReference>